<dbReference type="PROSITE" id="PS00026">
    <property type="entry name" value="CHIT_BIND_I_1"/>
    <property type="match status" value="1"/>
</dbReference>
<dbReference type="SUPFAM" id="SSF57016">
    <property type="entry name" value="Plant lectins/antimicrobial peptides"/>
    <property type="match status" value="1"/>
</dbReference>
<keyword evidence="10" id="KW-1185">Reference proteome</keyword>
<dbReference type="SMART" id="SM00270">
    <property type="entry name" value="ChtBD1"/>
    <property type="match status" value="1"/>
</dbReference>
<dbReference type="GeneID" id="38139477"/>
<dbReference type="InterPro" id="IPR001002">
    <property type="entry name" value="Chitin-bd_1"/>
</dbReference>
<dbReference type="STRING" id="1341132.A0A3F3Q725"/>
<dbReference type="InterPro" id="IPR029070">
    <property type="entry name" value="Chitinase_insertion_sf"/>
</dbReference>
<dbReference type="PROSITE" id="PS51910">
    <property type="entry name" value="GH18_2"/>
    <property type="match status" value="1"/>
</dbReference>
<evidence type="ECO:0000256" key="4">
    <source>
        <dbReference type="ARBA" id="ARBA00023026"/>
    </source>
</evidence>
<protein>
    <recommendedName>
        <fullName evidence="2">chitinase</fullName>
        <ecNumber evidence="2">3.2.1.14</ecNumber>
    </recommendedName>
</protein>
<evidence type="ECO:0000259" key="7">
    <source>
        <dbReference type="PROSITE" id="PS50941"/>
    </source>
</evidence>
<keyword evidence="4" id="KW-0843">Virulence</keyword>
<evidence type="ECO:0000256" key="3">
    <source>
        <dbReference type="ARBA" id="ARBA00022669"/>
    </source>
</evidence>
<dbReference type="GO" id="GO:0005975">
    <property type="term" value="P:carbohydrate metabolic process"/>
    <property type="evidence" value="ECO:0007669"/>
    <property type="project" value="InterPro"/>
</dbReference>
<keyword evidence="3 5" id="KW-0147">Chitin-binding</keyword>
<dbReference type="Gene3D" id="3.20.20.80">
    <property type="entry name" value="Glycosidases"/>
    <property type="match status" value="1"/>
</dbReference>
<proteinExistence type="inferred from homology"/>
<gene>
    <name evidence="9" type="ORF">BDQ94DRAFT_168666</name>
</gene>
<feature type="disulfide bond" evidence="5">
    <location>
        <begin position="46"/>
        <end position="50"/>
    </location>
</feature>
<evidence type="ECO:0000256" key="5">
    <source>
        <dbReference type="PROSITE-ProRule" id="PRU00261"/>
    </source>
</evidence>
<feature type="domain" description="GH18" evidence="8">
    <location>
        <begin position="64"/>
        <end position="424"/>
    </location>
</feature>
<dbReference type="Gene3D" id="3.30.60.10">
    <property type="entry name" value="Endochitinase-like"/>
    <property type="match status" value="1"/>
</dbReference>
<evidence type="ECO:0000256" key="2">
    <source>
        <dbReference type="ARBA" id="ARBA00012729"/>
    </source>
</evidence>
<feature type="disulfide bond" evidence="5">
    <location>
        <begin position="23"/>
        <end position="35"/>
    </location>
</feature>
<dbReference type="InterPro" id="IPR036861">
    <property type="entry name" value="Endochitinase-like_sf"/>
</dbReference>
<dbReference type="EC" id="3.2.1.14" evidence="2"/>
<feature type="disulfide bond" evidence="5">
    <location>
        <begin position="28"/>
        <end position="42"/>
    </location>
</feature>
<dbReference type="Pfam" id="PF00187">
    <property type="entry name" value="Chitin_bind_1"/>
    <property type="match status" value="1"/>
</dbReference>
<feature type="compositionally biased region" description="Polar residues" evidence="6">
    <location>
        <begin position="1221"/>
        <end position="1234"/>
    </location>
</feature>
<dbReference type="InterPro" id="IPR050314">
    <property type="entry name" value="Glycosyl_Hydrlase_18"/>
</dbReference>
<dbReference type="InterPro" id="IPR017853">
    <property type="entry name" value="GH"/>
</dbReference>
<dbReference type="EMBL" id="KZ852041">
    <property type="protein sequence ID" value="RDH34978.1"/>
    <property type="molecule type" value="Genomic_DNA"/>
</dbReference>
<name>A0A3F3Q725_9EURO</name>
<organism evidence="9 10">
    <name type="scientific">Aspergillus welwitschiae</name>
    <dbReference type="NCBI Taxonomy" id="1341132"/>
    <lineage>
        <taxon>Eukaryota</taxon>
        <taxon>Fungi</taxon>
        <taxon>Dikarya</taxon>
        <taxon>Ascomycota</taxon>
        <taxon>Pezizomycotina</taxon>
        <taxon>Eurotiomycetes</taxon>
        <taxon>Eurotiomycetidae</taxon>
        <taxon>Eurotiales</taxon>
        <taxon>Aspergillaceae</taxon>
        <taxon>Aspergillus</taxon>
        <taxon>Aspergillus subgen. Circumdati</taxon>
    </lineage>
</organism>
<evidence type="ECO:0000256" key="6">
    <source>
        <dbReference type="SAM" id="MobiDB-lite"/>
    </source>
</evidence>
<evidence type="ECO:0000256" key="1">
    <source>
        <dbReference type="ARBA" id="ARBA00008682"/>
    </source>
</evidence>
<dbReference type="InterPro" id="IPR018371">
    <property type="entry name" value="Chitin-binding_1_CS"/>
</dbReference>
<comment type="similarity">
    <text evidence="1">Belongs to the glycosyl hydrolase 18 family. Chitinase class V subfamily.</text>
</comment>
<dbReference type="PANTHER" id="PTHR11177:SF397">
    <property type="entry name" value="CHITINASE"/>
    <property type="match status" value="1"/>
</dbReference>
<dbReference type="CDD" id="cd00035">
    <property type="entry name" value="ChtBD1"/>
    <property type="match status" value="1"/>
</dbReference>
<accession>A0A3F3Q725</accession>
<dbReference type="GO" id="GO:0008843">
    <property type="term" value="F:endochitinase activity"/>
    <property type="evidence" value="ECO:0007669"/>
    <property type="project" value="UniProtKB-EC"/>
</dbReference>
<keyword evidence="5" id="KW-1015">Disulfide bond</keyword>
<dbReference type="SUPFAM" id="SSF54556">
    <property type="entry name" value="Chitinase insertion domain"/>
    <property type="match status" value="1"/>
</dbReference>
<dbReference type="Proteomes" id="UP000253729">
    <property type="component" value="Unassembled WGS sequence"/>
</dbReference>
<evidence type="ECO:0000313" key="9">
    <source>
        <dbReference type="EMBL" id="RDH34978.1"/>
    </source>
</evidence>
<sequence>MCWSNCDAHAECGKDSLSGNATCPLNVCCSQYGFCGTTDDFCGTGCQNGCNQPGSGATNSSSQKRIVGYYESWASGKQCMGMNIQQIPVESLTHLNYAFGYISPGTYEIGPMPDVDASTFTKFTSLKSKNSNLVVGISLGGWTFNDNKTSTQSVFGDLVSKASNRKTFINNLLSFMRHYGFDAVDIDWEYPGAPDRQPNQANSDQDGANYVLLMQEIRAAFDSQPETFVLSFTAPTSYWYLRWFDIGEMAKAADFVNFMTYDLHGVWDADNPIGDHVLAHTNLTEIEAALELLWRNNVSPEKVNMGLAFYSRTFELSDKSCTKPGCPFKGGAIEGACTKNSGTLSYSEMTDVLASYNITPTYDKVAGVKYFTWNENQWGSYDDQETFQQKIEFANSQGLGGLLIWSVDQDDRNLDALRGVLYPSDIKVENDIGDDVSYWGNQNPGTCETTECGGICSPGTIEITTVSCPSGGKKPQKLCCPLSSAPDPSSCTWRGGPGLCNGQCHGGEVALASSKNGGNGHCIDGRQYYCCAIPEVADGVGINCGWQDQCRSDQTLLTFAGTFLEDIAPLTSLAGLYGQALEDALALLDLDNEKKYCCGKEEATNWKDCYWAGTTGKGLYSCDDNHCNTGIDVELTTSYFGEGETCAPMDGRQRAFCCTPQSGESLFLPVPLEYLFPDPPPANVADPSFNLEVDDTWGTGKAKGEDDPNDAAFGFVVVTAPNEVSVNLDKRDGAPWEVFDCPVSESEDEHTVRVVCTDSGPGSRCDDIHLGDGVPGTILQMPAGCGPGKYAVAKSMELAHNQELPNHLQKRSDLKNTRVYSLNFDYDFRRVPRSYGDSQMRIDFSNEEGYWDAVVDRPGQTRKRKRELKQLRKNRKRWLEEEWRDAYHNGGVAREDLHRRWFGSDVITWLANLVGVGQAEATVELNHHVDETVQIILVDEQYGPCPVGPASVQASIRATLEANVQVHTSFGITIIVTLGSPLDLSNSYLYFKNKGKVTAQFAVDAVASVNWNSGDIKLIGLDNFPGATFKVPGVVTIGPNLAVYASADAAVTLSAHLEAEVNIVSWDIQQTYPQTDKYPVAALDSPNYDGTQTLGVPSIEASVSASGELALHLKPKVSFGIVFDSRWDVSDCSVDLVLDGYVIFHAEASLSTASDNSCPFSYGIDAGANVYGQLTAPSLYNWGGTMQVPIASVPRKQITPETCAGASTSAKHSVDSEEFDNQSTSVTDPLSSSPYEHGDFLGSGDSVREEALRLKQRDTFSIGPIITVPESSLSCPGENVTGCLACDSYGSASSGSLKIRDVVEMEEDSCPWIPLSDGVCTDTSISKRAITPKSMTLSWAGTFDYADYPACSASNLASISSISKWYMPRDTVTNACDPTIVKFNKDNGNPTVNKVPISRNFANDHIFEVQLISDFLEWLCNTGYQSRYGGIGVLDFIPGWQQADAVWCEYVFGSGVDIGGFEFPLDAQDTEPSNFITNTGTLVGGINHPELMALLYDSTNGAKGVWVGGRLPNWKKVADKAKDTAKVIQTSASVFNYLQVPYITSAWMVTSNSIEAACNAFDENFWGSAYANAAPGTAMNGPARPAGVTSWGLRTAWCFWIDNHLAKIEKNIGPWLDSGKTRLQSYTTGSDRLASKFLAAYMGSSGLASTSRMRFPRAANFATTPLPGTANSAITTSSRYGMWGNNGLGALGV</sequence>
<dbReference type="SMART" id="SM00636">
    <property type="entry name" value="Glyco_18"/>
    <property type="match status" value="1"/>
</dbReference>
<evidence type="ECO:0000313" key="10">
    <source>
        <dbReference type="Proteomes" id="UP000253729"/>
    </source>
</evidence>
<dbReference type="PANTHER" id="PTHR11177">
    <property type="entry name" value="CHITINASE"/>
    <property type="match status" value="1"/>
</dbReference>
<dbReference type="SUPFAM" id="SSF51445">
    <property type="entry name" value="(Trans)glycosidases"/>
    <property type="match status" value="1"/>
</dbReference>
<dbReference type="InterPro" id="IPR011583">
    <property type="entry name" value="Chitinase_II/V-like_cat"/>
</dbReference>
<comment type="caution">
    <text evidence="5">Lacks conserved residue(s) required for the propagation of feature annotation.</text>
</comment>
<dbReference type="RefSeq" id="XP_026628000.1">
    <property type="nucleotide sequence ID" value="XM_026771121.1"/>
</dbReference>
<dbReference type="Pfam" id="PF00704">
    <property type="entry name" value="Glyco_hydro_18"/>
    <property type="match status" value="1"/>
</dbReference>
<dbReference type="PROSITE" id="PS50941">
    <property type="entry name" value="CHIT_BIND_I_2"/>
    <property type="match status" value="1"/>
</dbReference>
<dbReference type="GO" id="GO:0008061">
    <property type="term" value="F:chitin binding"/>
    <property type="evidence" value="ECO:0007669"/>
    <property type="project" value="UniProtKB-UniRule"/>
</dbReference>
<feature type="domain" description="Chitin-binding type-1" evidence="7">
    <location>
        <begin position="9"/>
        <end position="52"/>
    </location>
</feature>
<dbReference type="Gene3D" id="3.10.50.10">
    <property type="match status" value="1"/>
</dbReference>
<feature type="region of interest" description="Disordered" evidence="6">
    <location>
        <begin position="1210"/>
        <end position="1235"/>
    </location>
</feature>
<dbReference type="InterPro" id="IPR001223">
    <property type="entry name" value="Glyco_hydro18_cat"/>
</dbReference>
<evidence type="ECO:0000259" key="8">
    <source>
        <dbReference type="PROSITE" id="PS51910"/>
    </source>
</evidence>
<reference evidence="9 10" key="1">
    <citation type="submission" date="2018-07" db="EMBL/GenBank/DDBJ databases">
        <title>The genomes of Aspergillus section Nigri reveals drivers in fungal speciation.</title>
        <authorList>
            <consortium name="DOE Joint Genome Institute"/>
            <person name="Vesth T.C."/>
            <person name="Nybo J."/>
            <person name="Theobald S."/>
            <person name="Brandl J."/>
            <person name="Frisvad J.C."/>
            <person name="Nielsen K.F."/>
            <person name="Lyhne E.K."/>
            <person name="Kogle M.E."/>
            <person name="Kuo A."/>
            <person name="Riley R."/>
            <person name="Clum A."/>
            <person name="Nolan M."/>
            <person name="Lipzen A."/>
            <person name="Salamov A."/>
            <person name="Henrissat B."/>
            <person name="Wiebenga A."/>
            <person name="De vries R.P."/>
            <person name="Grigoriev I.V."/>
            <person name="Mortensen U.H."/>
            <person name="Andersen M.R."/>
            <person name="Baker S.E."/>
        </authorList>
    </citation>
    <scope>NUCLEOTIDE SEQUENCE [LARGE SCALE GENOMIC DNA]</scope>
    <source>
        <strain evidence="9 10">CBS 139.54b</strain>
    </source>
</reference>